<dbReference type="Proteomes" id="UP000238164">
    <property type="component" value="Chromosome 1"/>
</dbReference>
<organism evidence="1 2">
    <name type="scientific">Micropruina glycogenica</name>
    <dbReference type="NCBI Taxonomy" id="75385"/>
    <lineage>
        <taxon>Bacteria</taxon>
        <taxon>Bacillati</taxon>
        <taxon>Actinomycetota</taxon>
        <taxon>Actinomycetes</taxon>
        <taxon>Propionibacteriales</taxon>
        <taxon>Nocardioidaceae</taxon>
        <taxon>Micropruina</taxon>
    </lineage>
</organism>
<proteinExistence type="predicted"/>
<dbReference type="KEGG" id="mgg:MPLG2_3611"/>
<protein>
    <submittedName>
        <fullName evidence="1">Uncharacterized protein</fullName>
    </submittedName>
</protein>
<reference evidence="1 2" key="1">
    <citation type="submission" date="2018-02" db="EMBL/GenBank/DDBJ databases">
        <authorList>
            <person name="Cohen D.B."/>
            <person name="Kent A.D."/>
        </authorList>
    </citation>
    <scope>NUCLEOTIDE SEQUENCE [LARGE SCALE GENOMIC DNA]</scope>
    <source>
        <strain evidence="1">1</strain>
    </source>
</reference>
<dbReference type="EMBL" id="LT985188">
    <property type="protein sequence ID" value="SPD88641.1"/>
    <property type="molecule type" value="Genomic_DNA"/>
</dbReference>
<name>A0A2N9JM32_9ACTN</name>
<accession>A0A2N9JM32</accession>
<dbReference type="RefSeq" id="WP_105187102.1">
    <property type="nucleotide sequence ID" value="NZ_BAAAGO010000009.1"/>
</dbReference>
<dbReference type="AlphaFoldDB" id="A0A2N9JM32"/>
<sequence>MPKSGIEDINVVDTARFVQWWNDWSTAGDRQQLYAAAWKVNHRSALEFVRALAQARTPKVAVPEHIAAYLTKHDDFSPTFFKAFKKVRRNNWRLGVVVDQTDLSYPPAVTVAENKRAEIVMLYVVGDNSID</sequence>
<keyword evidence="2" id="KW-1185">Reference proteome</keyword>
<evidence type="ECO:0000313" key="1">
    <source>
        <dbReference type="EMBL" id="SPD88641.1"/>
    </source>
</evidence>
<gene>
    <name evidence="1" type="ORF">MPLG2_3611</name>
</gene>
<evidence type="ECO:0000313" key="2">
    <source>
        <dbReference type="Proteomes" id="UP000238164"/>
    </source>
</evidence>